<accession>A0AAV7HP40</accession>
<dbReference type="InterPro" id="IPR051238">
    <property type="entry name" value="GDSL_esterase/lipase"/>
</dbReference>
<name>A0AAV7HP40_DENCH</name>
<dbReference type="Pfam" id="PF00657">
    <property type="entry name" value="Lipase_GDSL"/>
    <property type="match status" value="1"/>
</dbReference>
<dbReference type="AlphaFoldDB" id="A0AAV7HP40"/>
<proteinExistence type="inferred from homology"/>
<keyword evidence="6" id="KW-0442">Lipid degradation</keyword>
<evidence type="ECO:0000256" key="3">
    <source>
        <dbReference type="ARBA" id="ARBA00022525"/>
    </source>
</evidence>
<keyword evidence="4" id="KW-0732">Signal</keyword>
<keyword evidence="3" id="KW-0964">Secreted</keyword>
<comment type="caution">
    <text evidence="8">The sequence shown here is derived from an EMBL/GenBank/DDBJ whole genome shotgun (WGS) entry which is preliminary data.</text>
</comment>
<comment type="similarity">
    <text evidence="2">Belongs to the 'GDSL' lipolytic enzyme family.</text>
</comment>
<evidence type="ECO:0000256" key="5">
    <source>
        <dbReference type="ARBA" id="ARBA00022801"/>
    </source>
</evidence>
<evidence type="ECO:0000256" key="2">
    <source>
        <dbReference type="ARBA" id="ARBA00008668"/>
    </source>
</evidence>
<gene>
    <name evidence="8" type="ORF">IEQ34_001592</name>
</gene>
<dbReference type="GO" id="GO:0016042">
    <property type="term" value="P:lipid catabolic process"/>
    <property type="evidence" value="ECO:0007669"/>
    <property type="project" value="UniProtKB-KW"/>
</dbReference>
<evidence type="ECO:0000256" key="1">
    <source>
        <dbReference type="ARBA" id="ARBA00004613"/>
    </source>
</evidence>
<organism evidence="8 9">
    <name type="scientific">Dendrobium chrysotoxum</name>
    <name type="common">Orchid</name>
    <dbReference type="NCBI Taxonomy" id="161865"/>
    <lineage>
        <taxon>Eukaryota</taxon>
        <taxon>Viridiplantae</taxon>
        <taxon>Streptophyta</taxon>
        <taxon>Embryophyta</taxon>
        <taxon>Tracheophyta</taxon>
        <taxon>Spermatophyta</taxon>
        <taxon>Magnoliopsida</taxon>
        <taxon>Liliopsida</taxon>
        <taxon>Asparagales</taxon>
        <taxon>Orchidaceae</taxon>
        <taxon>Epidendroideae</taxon>
        <taxon>Malaxideae</taxon>
        <taxon>Dendrobiinae</taxon>
        <taxon>Dendrobium</taxon>
    </lineage>
</organism>
<evidence type="ECO:0000313" key="8">
    <source>
        <dbReference type="EMBL" id="KAH0470034.1"/>
    </source>
</evidence>
<keyword evidence="5" id="KW-0378">Hydrolase</keyword>
<sequence>MLVANSIASSPQLPAMFVFGDSLVDNGNNNYLTSIAKANYYPYGIDFSQGVTGRFTNGKTTVDALCDLLGLPYLPPYTMPGLNGTQLLGGVNYASAAAGILDESGQYLGERFPLSQQVINFENNLYELRALLGEKMSDYLAKSIVVMVFGSNDYISNYLLPSLYTSSYNYTSEQFASLLINSYTRQILALHSLGLRKFLLAAVGPIGCTPNQRSFWNSPRDRCIDQVNEIVGFFNRGLRSEVEQLNNNHPGAIFVYGNTYGAIGDVLNNPANYGIRIVDRGCCGIDMGRQAQITCLPYLTPCGNRNEYVFWDAYHPTTAVNLILAEKAYAGPPTDCYPINVQKMVQI</sequence>
<dbReference type="PANTHER" id="PTHR45650">
    <property type="entry name" value="GDSL-LIKE LIPASE/ACYLHYDROLASE-RELATED"/>
    <property type="match status" value="1"/>
</dbReference>
<reference evidence="8 9" key="1">
    <citation type="journal article" date="2021" name="Hortic Res">
        <title>Chromosome-scale assembly of the Dendrobium chrysotoxum genome enhances the understanding of orchid evolution.</title>
        <authorList>
            <person name="Zhang Y."/>
            <person name="Zhang G.Q."/>
            <person name="Zhang D."/>
            <person name="Liu X.D."/>
            <person name="Xu X.Y."/>
            <person name="Sun W.H."/>
            <person name="Yu X."/>
            <person name="Zhu X."/>
            <person name="Wang Z.W."/>
            <person name="Zhao X."/>
            <person name="Zhong W.Y."/>
            <person name="Chen H."/>
            <person name="Yin W.L."/>
            <person name="Huang T."/>
            <person name="Niu S.C."/>
            <person name="Liu Z.J."/>
        </authorList>
    </citation>
    <scope>NUCLEOTIDE SEQUENCE [LARGE SCALE GENOMIC DNA]</scope>
    <source>
        <strain evidence="8">Lindl</strain>
    </source>
</reference>
<evidence type="ECO:0000256" key="4">
    <source>
        <dbReference type="ARBA" id="ARBA00022729"/>
    </source>
</evidence>
<dbReference type="InterPro" id="IPR036514">
    <property type="entry name" value="SGNH_hydro_sf"/>
</dbReference>
<evidence type="ECO:0000256" key="6">
    <source>
        <dbReference type="ARBA" id="ARBA00022963"/>
    </source>
</evidence>
<dbReference type="Gene3D" id="3.40.50.1110">
    <property type="entry name" value="SGNH hydrolase"/>
    <property type="match status" value="1"/>
</dbReference>
<dbReference type="EMBL" id="JAGFBR010000002">
    <property type="protein sequence ID" value="KAH0470034.1"/>
    <property type="molecule type" value="Genomic_DNA"/>
</dbReference>
<keyword evidence="9" id="KW-1185">Reference proteome</keyword>
<dbReference type="InterPro" id="IPR001087">
    <property type="entry name" value="GDSL"/>
</dbReference>
<protein>
    <recommendedName>
        <fullName evidence="10">GDSL esterase/lipase</fullName>
    </recommendedName>
</protein>
<evidence type="ECO:0008006" key="10">
    <source>
        <dbReference type="Google" id="ProtNLM"/>
    </source>
</evidence>
<evidence type="ECO:0000313" key="9">
    <source>
        <dbReference type="Proteomes" id="UP000775213"/>
    </source>
</evidence>
<keyword evidence="7" id="KW-0443">Lipid metabolism</keyword>
<dbReference type="Proteomes" id="UP000775213">
    <property type="component" value="Unassembled WGS sequence"/>
</dbReference>
<dbReference type="GO" id="GO:0016788">
    <property type="term" value="F:hydrolase activity, acting on ester bonds"/>
    <property type="evidence" value="ECO:0007669"/>
    <property type="project" value="InterPro"/>
</dbReference>
<evidence type="ECO:0000256" key="7">
    <source>
        <dbReference type="ARBA" id="ARBA00023098"/>
    </source>
</evidence>
<comment type="subcellular location">
    <subcellularLocation>
        <location evidence="1">Secreted</location>
    </subcellularLocation>
</comment>
<dbReference type="PANTHER" id="PTHR45650:SF8">
    <property type="entry name" value="GDSL ESTERASE_LIPASE"/>
    <property type="match status" value="1"/>
</dbReference>
<dbReference type="CDD" id="cd01837">
    <property type="entry name" value="SGNH_plant_lipase_like"/>
    <property type="match status" value="1"/>
</dbReference>
<dbReference type="InterPro" id="IPR035669">
    <property type="entry name" value="SGNH_plant_lipase-like"/>
</dbReference>
<dbReference type="GO" id="GO:0005576">
    <property type="term" value="C:extracellular region"/>
    <property type="evidence" value="ECO:0007669"/>
    <property type="project" value="UniProtKB-SubCell"/>
</dbReference>